<evidence type="ECO:0000256" key="13">
    <source>
        <dbReference type="RuleBase" id="RU003515"/>
    </source>
</evidence>
<comment type="catalytic activity">
    <reaction evidence="1 12 13">
        <text>Endonucleolytic cleavage to 5'-phosphomonoester.</text>
        <dbReference type="EC" id="3.1.26.4"/>
    </reaction>
</comment>
<reference evidence="15 16" key="1">
    <citation type="submission" date="2007-03" db="EMBL/GenBank/DDBJ databases">
        <title>Complete sequence of Desulfotomaculum reducens MI-1.</title>
        <authorList>
            <consortium name="US DOE Joint Genome Institute"/>
            <person name="Copeland A."/>
            <person name="Lucas S."/>
            <person name="Lapidus A."/>
            <person name="Barry K."/>
            <person name="Detter J.C."/>
            <person name="Glavina del Rio T."/>
            <person name="Hammon N."/>
            <person name="Israni S."/>
            <person name="Dalin E."/>
            <person name="Tice H."/>
            <person name="Pitluck S."/>
            <person name="Sims D."/>
            <person name="Brettin T."/>
            <person name="Bruce D."/>
            <person name="Han C."/>
            <person name="Tapia R."/>
            <person name="Schmutz J."/>
            <person name="Larimer F."/>
            <person name="Land M."/>
            <person name="Hauser L."/>
            <person name="Kyrpides N."/>
            <person name="Kim E."/>
            <person name="Tebo B.M."/>
            <person name="Richardson P."/>
        </authorList>
    </citation>
    <scope>NUCLEOTIDE SEQUENCE [LARGE SCALE GENOMIC DNA]</scope>
    <source>
        <strain evidence="15 16">MI-1</strain>
    </source>
</reference>
<evidence type="ECO:0000256" key="2">
    <source>
        <dbReference type="ARBA" id="ARBA00001946"/>
    </source>
</evidence>
<dbReference type="HOGENOM" id="CLU_780159_0_0_9"/>
<evidence type="ECO:0000256" key="5">
    <source>
        <dbReference type="ARBA" id="ARBA00007383"/>
    </source>
</evidence>
<evidence type="ECO:0000259" key="14">
    <source>
        <dbReference type="PROSITE" id="PS51975"/>
    </source>
</evidence>
<keyword evidence="9 12" id="KW-0255">Endonuclease</keyword>
<comment type="function">
    <text evidence="3 13">Endonuclease that specifically degrades the RNA of RNA-DNA hybrids.</text>
</comment>
<evidence type="ECO:0000256" key="1">
    <source>
        <dbReference type="ARBA" id="ARBA00000077"/>
    </source>
</evidence>
<dbReference type="InterPro" id="IPR024567">
    <property type="entry name" value="RNase_HII/HIII_dom"/>
</dbReference>
<dbReference type="EMBL" id="CP000612">
    <property type="protein sequence ID" value="ABO49450.1"/>
    <property type="molecule type" value="Genomic_DNA"/>
</dbReference>
<dbReference type="GO" id="GO:0006298">
    <property type="term" value="P:mismatch repair"/>
    <property type="evidence" value="ECO:0007669"/>
    <property type="project" value="TreeGrafter"/>
</dbReference>
<comment type="cofactor">
    <cofactor evidence="2">
        <name>Mg(2+)</name>
        <dbReference type="ChEBI" id="CHEBI:18420"/>
    </cofactor>
</comment>
<evidence type="ECO:0000256" key="8">
    <source>
        <dbReference type="ARBA" id="ARBA00022723"/>
    </source>
</evidence>
<feature type="binding site" evidence="12">
    <location>
        <position position="92"/>
    </location>
    <ligand>
        <name>a divalent metal cation</name>
        <dbReference type="ChEBI" id="CHEBI:60240"/>
    </ligand>
</feature>
<evidence type="ECO:0000256" key="6">
    <source>
        <dbReference type="ARBA" id="ARBA00022490"/>
    </source>
</evidence>
<sequence>MFSDDPQTSIEKMLRKACPFRGFAECLLEDCMSWSGSDCQMFSVNPMDGGISNGTAINPPVAIKTTGKKNKSKETFDEFITRVSKKRYAGIDEVGVSSIAGPMVAAVVVLPHDHNIPGIPRDSKEMTLKSIEEISSLIFEKADFWHIASISPKEIDDIGPELAREKLWMECANKVRSVFPKIRIIVDGKDKIPGFTKQNAVSKGDSIFSGVSAAAIVAKQYCDNEMRILHNYYPQYNFSKNKGYPVYEHYVAIKNYGICPSHRINMTQNVLDNPPEKPEANLSFKELGVIIKEISELLSVDRSLARDEFEYPFMRRQYSNVILQGKLPSPKEQYHILRCARDIKDRAAKKFSSKF</sequence>
<keyword evidence="11" id="KW-0464">Manganese</keyword>
<keyword evidence="6" id="KW-0963">Cytoplasm</keyword>
<evidence type="ECO:0000256" key="9">
    <source>
        <dbReference type="ARBA" id="ARBA00022759"/>
    </source>
</evidence>
<evidence type="ECO:0000256" key="10">
    <source>
        <dbReference type="ARBA" id="ARBA00022801"/>
    </source>
</evidence>
<dbReference type="InterPro" id="IPR012337">
    <property type="entry name" value="RNaseH-like_sf"/>
</dbReference>
<dbReference type="Gene3D" id="3.30.420.10">
    <property type="entry name" value="Ribonuclease H-like superfamily/Ribonuclease H"/>
    <property type="match status" value="1"/>
</dbReference>
<dbReference type="GO" id="GO:0046872">
    <property type="term" value="F:metal ion binding"/>
    <property type="evidence" value="ECO:0007669"/>
    <property type="project" value="UniProtKB-KW"/>
</dbReference>
<dbReference type="SUPFAM" id="SSF53098">
    <property type="entry name" value="Ribonuclease H-like"/>
    <property type="match status" value="1"/>
</dbReference>
<dbReference type="Pfam" id="PF01351">
    <property type="entry name" value="RNase_HII"/>
    <property type="match status" value="1"/>
</dbReference>
<proteinExistence type="inferred from homology"/>
<dbReference type="PANTHER" id="PTHR10954:SF18">
    <property type="entry name" value="RIBONUCLEASE HII"/>
    <property type="match status" value="1"/>
</dbReference>
<dbReference type="InterPro" id="IPR022898">
    <property type="entry name" value="RNase_HII"/>
</dbReference>
<dbReference type="RefSeq" id="WP_011877279.1">
    <property type="nucleotide sequence ID" value="NC_009253.1"/>
</dbReference>
<evidence type="ECO:0000313" key="16">
    <source>
        <dbReference type="Proteomes" id="UP000001556"/>
    </source>
</evidence>
<evidence type="ECO:0000313" key="15">
    <source>
        <dbReference type="EMBL" id="ABO49450.1"/>
    </source>
</evidence>
<evidence type="ECO:0000256" key="3">
    <source>
        <dbReference type="ARBA" id="ARBA00004065"/>
    </source>
</evidence>
<protein>
    <recommendedName>
        <fullName evidence="13">Ribonuclease</fullName>
        <ecNumber evidence="13">3.1.26.4</ecNumber>
    </recommendedName>
</protein>
<evidence type="ECO:0000256" key="4">
    <source>
        <dbReference type="ARBA" id="ARBA00004496"/>
    </source>
</evidence>
<keyword evidence="10 12" id="KW-0378">Hydrolase</keyword>
<dbReference type="STRING" id="349161.Dred_0914"/>
<dbReference type="PROSITE" id="PS51975">
    <property type="entry name" value="RNASE_H_2"/>
    <property type="match status" value="1"/>
</dbReference>
<organism evidence="15 16">
    <name type="scientific">Desulforamulus reducens (strain ATCC BAA-1160 / DSM 100696 / MI-1)</name>
    <name type="common">Desulfotomaculum reducens</name>
    <dbReference type="NCBI Taxonomy" id="349161"/>
    <lineage>
        <taxon>Bacteria</taxon>
        <taxon>Bacillati</taxon>
        <taxon>Bacillota</taxon>
        <taxon>Clostridia</taxon>
        <taxon>Eubacteriales</taxon>
        <taxon>Peptococcaceae</taxon>
        <taxon>Desulforamulus</taxon>
    </lineage>
</organism>
<feature type="domain" description="RNase H type-2" evidence="14">
    <location>
        <begin position="86"/>
        <end position="278"/>
    </location>
</feature>
<dbReference type="GO" id="GO:0003723">
    <property type="term" value="F:RNA binding"/>
    <property type="evidence" value="ECO:0007669"/>
    <property type="project" value="UniProtKB-UniRule"/>
</dbReference>
<dbReference type="InterPro" id="IPR001352">
    <property type="entry name" value="RNase_HII/HIII"/>
</dbReference>
<evidence type="ECO:0000256" key="11">
    <source>
        <dbReference type="ARBA" id="ARBA00023211"/>
    </source>
</evidence>
<keyword evidence="16" id="KW-1185">Reference proteome</keyword>
<accession>A4J2Z7</accession>
<dbReference type="GO" id="GO:0043137">
    <property type="term" value="P:DNA replication, removal of RNA primer"/>
    <property type="evidence" value="ECO:0007669"/>
    <property type="project" value="TreeGrafter"/>
</dbReference>
<feature type="binding site" evidence="12">
    <location>
        <position position="187"/>
    </location>
    <ligand>
        <name>a divalent metal cation</name>
        <dbReference type="ChEBI" id="CHEBI:60240"/>
    </ligand>
</feature>
<dbReference type="CDD" id="cd07182">
    <property type="entry name" value="RNase_HII_bacteria_HII_like"/>
    <property type="match status" value="1"/>
</dbReference>
<dbReference type="EC" id="3.1.26.4" evidence="13"/>
<dbReference type="PANTHER" id="PTHR10954">
    <property type="entry name" value="RIBONUCLEASE H2 SUBUNIT A"/>
    <property type="match status" value="1"/>
</dbReference>
<comment type="subcellular location">
    <subcellularLocation>
        <location evidence="4">Cytoplasm</location>
    </subcellularLocation>
</comment>
<keyword evidence="7 12" id="KW-0540">Nuclease</keyword>
<dbReference type="KEGG" id="drm:Dred_0914"/>
<comment type="cofactor">
    <cofactor evidence="12">
        <name>Mn(2+)</name>
        <dbReference type="ChEBI" id="CHEBI:29035"/>
    </cofactor>
    <cofactor evidence="12">
        <name>Mg(2+)</name>
        <dbReference type="ChEBI" id="CHEBI:18420"/>
    </cofactor>
    <text evidence="12">Manganese or magnesium. Binds 1 divalent metal ion per monomer in the absence of substrate. May bind a second metal ion after substrate binding.</text>
</comment>
<dbReference type="AlphaFoldDB" id="A4J2Z7"/>
<dbReference type="eggNOG" id="COG0164">
    <property type="taxonomic scope" value="Bacteria"/>
</dbReference>
<dbReference type="Proteomes" id="UP000001556">
    <property type="component" value="Chromosome"/>
</dbReference>
<dbReference type="GO" id="GO:0004523">
    <property type="term" value="F:RNA-DNA hybrid ribonuclease activity"/>
    <property type="evidence" value="ECO:0007669"/>
    <property type="project" value="UniProtKB-UniRule"/>
</dbReference>
<feature type="binding site" evidence="12">
    <location>
        <position position="93"/>
    </location>
    <ligand>
        <name>a divalent metal cation</name>
        <dbReference type="ChEBI" id="CHEBI:60240"/>
    </ligand>
</feature>
<comment type="similarity">
    <text evidence="5 13">Belongs to the RNase HII family.</text>
</comment>
<keyword evidence="8 12" id="KW-0479">Metal-binding</keyword>
<dbReference type="InterPro" id="IPR036397">
    <property type="entry name" value="RNaseH_sf"/>
</dbReference>
<gene>
    <name evidence="15" type="ordered locus">Dred_0914</name>
</gene>
<evidence type="ECO:0000256" key="12">
    <source>
        <dbReference type="PROSITE-ProRule" id="PRU01319"/>
    </source>
</evidence>
<name>A4J2Z7_DESRM</name>
<evidence type="ECO:0000256" key="7">
    <source>
        <dbReference type="ARBA" id="ARBA00022722"/>
    </source>
</evidence>
<dbReference type="GO" id="GO:0005737">
    <property type="term" value="C:cytoplasm"/>
    <property type="evidence" value="ECO:0007669"/>
    <property type="project" value="UniProtKB-SubCell"/>
</dbReference>
<dbReference type="OrthoDB" id="9803420at2"/>
<dbReference type="GO" id="GO:0032299">
    <property type="term" value="C:ribonuclease H2 complex"/>
    <property type="evidence" value="ECO:0007669"/>
    <property type="project" value="TreeGrafter"/>
</dbReference>